<evidence type="ECO:0000256" key="1">
    <source>
        <dbReference type="ARBA" id="ARBA00004496"/>
    </source>
</evidence>
<dbReference type="AlphaFoldDB" id="A0A9E8FJF4"/>
<accession>A0A9E8FJF4</accession>
<dbReference type="GO" id="GO:0005829">
    <property type="term" value="C:cytosol"/>
    <property type="evidence" value="ECO:0007669"/>
    <property type="project" value="TreeGrafter"/>
</dbReference>
<dbReference type="SUPFAM" id="SSF51064">
    <property type="entry name" value="Head domain of nucleotide exchange factor GrpE"/>
    <property type="match status" value="1"/>
</dbReference>
<dbReference type="GO" id="GO:0051087">
    <property type="term" value="F:protein-folding chaperone binding"/>
    <property type="evidence" value="ECO:0007669"/>
    <property type="project" value="InterPro"/>
</dbReference>
<evidence type="ECO:0000256" key="7">
    <source>
        <dbReference type="ARBA" id="ARBA00053401"/>
    </source>
</evidence>
<evidence type="ECO:0000256" key="5">
    <source>
        <dbReference type="ARBA" id="ARBA00023016"/>
    </source>
</evidence>
<dbReference type="GO" id="GO:0000774">
    <property type="term" value="F:adenyl-nucleotide exchange factor activity"/>
    <property type="evidence" value="ECO:0007669"/>
    <property type="project" value="InterPro"/>
</dbReference>
<evidence type="ECO:0000256" key="3">
    <source>
        <dbReference type="ARBA" id="ARBA00011738"/>
    </source>
</evidence>
<dbReference type="GO" id="GO:0051082">
    <property type="term" value="F:unfolded protein binding"/>
    <property type="evidence" value="ECO:0007669"/>
    <property type="project" value="TreeGrafter"/>
</dbReference>
<keyword evidence="6 10" id="KW-0143">Chaperone</keyword>
<evidence type="ECO:0000256" key="8">
    <source>
        <dbReference type="ARBA" id="ARBA00072274"/>
    </source>
</evidence>
<dbReference type="FunFam" id="2.30.22.10:FF:000001">
    <property type="entry name" value="Protein GrpE"/>
    <property type="match status" value="1"/>
</dbReference>
<evidence type="ECO:0000313" key="13">
    <source>
        <dbReference type="EMBL" id="QQD23546.1"/>
    </source>
</evidence>
<evidence type="ECO:0000256" key="4">
    <source>
        <dbReference type="ARBA" id="ARBA00022490"/>
    </source>
</evidence>
<dbReference type="Proteomes" id="UP000596074">
    <property type="component" value="Chromosome"/>
</dbReference>
<name>A0A9E8FJF4_9GAMM</name>
<dbReference type="EMBL" id="CP046056">
    <property type="protein sequence ID" value="QQD23546.1"/>
    <property type="molecule type" value="Genomic_DNA"/>
</dbReference>
<dbReference type="GO" id="GO:0006457">
    <property type="term" value="P:protein folding"/>
    <property type="evidence" value="ECO:0007669"/>
    <property type="project" value="InterPro"/>
</dbReference>
<dbReference type="HAMAP" id="MF_01151">
    <property type="entry name" value="GrpE"/>
    <property type="match status" value="1"/>
</dbReference>
<comment type="subunit">
    <text evidence="3 10">Homodimer.</text>
</comment>
<organism evidence="13 14">
    <name type="scientific">Venatoribacter cucullus</name>
    <dbReference type="NCBI Taxonomy" id="2661630"/>
    <lineage>
        <taxon>Bacteria</taxon>
        <taxon>Pseudomonadati</taxon>
        <taxon>Pseudomonadota</taxon>
        <taxon>Gammaproteobacteria</taxon>
        <taxon>Oceanospirillales</taxon>
        <taxon>Oceanospirillaceae</taxon>
        <taxon>Venatoribacter</taxon>
    </lineage>
</organism>
<keyword evidence="14" id="KW-1185">Reference proteome</keyword>
<dbReference type="SUPFAM" id="SSF58014">
    <property type="entry name" value="Coiled-coil domain of nucleotide exchange factor GrpE"/>
    <property type="match status" value="1"/>
</dbReference>
<dbReference type="KEGG" id="vcw:GJQ55_03180"/>
<proteinExistence type="inferred from homology"/>
<protein>
    <recommendedName>
        <fullName evidence="8 10">Protein GrpE</fullName>
    </recommendedName>
    <alternativeName>
        <fullName evidence="9 10">HSP-70 cofactor</fullName>
    </alternativeName>
</protein>
<dbReference type="NCBIfam" id="NF010737">
    <property type="entry name" value="PRK14139.1"/>
    <property type="match status" value="1"/>
</dbReference>
<comment type="similarity">
    <text evidence="2 10 12">Belongs to the GrpE family.</text>
</comment>
<dbReference type="Gene3D" id="3.90.20.20">
    <property type="match status" value="1"/>
</dbReference>
<keyword evidence="5 10" id="KW-0346">Stress response</keyword>
<reference evidence="13 14" key="1">
    <citation type="submission" date="2019-11" db="EMBL/GenBank/DDBJ databases">
        <title>Venatorbacter sp. nov. a predator of Campylobacter and other Gram-negative bacteria.</title>
        <authorList>
            <person name="Saeedi A."/>
            <person name="Cummings N.J."/>
            <person name="Connerton I.F."/>
            <person name="Connerton P.L."/>
        </authorList>
    </citation>
    <scope>NUCLEOTIDE SEQUENCE [LARGE SCALE GENOMIC DNA]</scope>
    <source>
        <strain evidence="13">XL5</strain>
    </source>
</reference>
<dbReference type="Pfam" id="PF01025">
    <property type="entry name" value="GrpE"/>
    <property type="match status" value="1"/>
</dbReference>
<evidence type="ECO:0000256" key="6">
    <source>
        <dbReference type="ARBA" id="ARBA00023186"/>
    </source>
</evidence>
<comment type="function">
    <text evidence="7 10 11">Participates actively in the response to hyperosmotic and heat shock by preventing the aggregation of stress-denatured proteins, in association with DnaK and GrpE. It is the nucleotide exchange factor for DnaK and may function as a thermosensor. Unfolded proteins bind initially to DnaJ; upon interaction with the DnaJ-bound protein, DnaK hydrolyzes its bound ATP, resulting in the formation of a stable complex. GrpE releases ADP from DnaK; ATP binding to DnaK triggers the release of the substrate protein, thus completing the reaction cycle. Several rounds of ATP-dependent interactions between DnaJ, DnaK and GrpE are required for fully efficient folding.</text>
</comment>
<dbReference type="CDD" id="cd00446">
    <property type="entry name" value="GrpE"/>
    <property type="match status" value="1"/>
</dbReference>
<evidence type="ECO:0000256" key="10">
    <source>
        <dbReference type="HAMAP-Rule" id="MF_01151"/>
    </source>
</evidence>
<dbReference type="InterPro" id="IPR000740">
    <property type="entry name" value="GrpE"/>
</dbReference>
<dbReference type="GO" id="GO:0042803">
    <property type="term" value="F:protein homodimerization activity"/>
    <property type="evidence" value="ECO:0007669"/>
    <property type="project" value="InterPro"/>
</dbReference>
<evidence type="ECO:0000256" key="11">
    <source>
        <dbReference type="RuleBase" id="RU000639"/>
    </source>
</evidence>
<sequence>MSDEHKVQEELETQNGAAAGTEETVAGAAEDNALELAQQEVADLKEQMLRLQAEMQNVRRRAEADVEKAHKFGVEKFANEMLAVVDNLERALAACTAEDDATIAIRDGVDLTLTGMRSALAKFRVETVDPLNEPFNPDLHQAMTMVESPDAAPNTVLAVMQKGYTIAGRLLRPAMVVVSKGAAKIDEKA</sequence>
<evidence type="ECO:0000256" key="12">
    <source>
        <dbReference type="RuleBase" id="RU004478"/>
    </source>
</evidence>
<dbReference type="InterPro" id="IPR009012">
    <property type="entry name" value="GrpE_head"/>
</dbReference>
<evidence type="ECO:0000256" key="9">
    <source>
        <dbReference type="ARBA" id="ARBA00076414"/>
    </source>
</evidence>
<keyword evidence="4 10" id="KW-0963">Cytoplasm</keyword>
<comment type="subcellular location">
    <subcellularLocation>
        <location evidence="1 10">Cytoplasm</location>
    </subcellularLocation>
</comment>
<dbReference type="PRINTS" id="PR00773">
    <property type="entry name" value="GRPEPROTEIN"/>
</dbReference>
<dbReference type="Gene3D" id="2.30.22.10">
    <property type="entry name" value="Head domain of nucleotide exchange factor GrpE"/>
    <property type="match status" value="1"/>
</dbReference>
<dbReference type="RefSeq" id="WP_228346075.1">
    <property type="nucleotide sequence ID" value="NZ_CP045550.1"/>
</dbReference>
<evidence type="ECO:0000313" key="14">
    <source>
        <dbReference type="Proteomes" id="UP000596074"/>
    </source>
</evidence>
<dbReference type="PANTHER" id="PTHR21237:SF23">
    <property type="entry name" value="GRPE PROTEIN HOMOLOG, MITOCHONDRIAL"/>
    <property type="match status" value="1"/>
</dbReference>
<gene>
    <name evidence="10 13" type="primary">grpE</name>
    <name evidence="13" type="ORF">GJQ55_03180</name>
</gene>
<dbReference type="NCBIfam" id="NF010738">
    <property type="entry name" value="PRK14140.1"/>
    <property type="match status" value="1"/>
</dbReference>
<dbReference type="InterPro" id="IPR013805">
    <property type="entry name" value="GrpE_CC"/>
</dbReference>
<dbReference type="PANTHER" id="PTHR21237">
    <property type="entry name" value="GRPE PROTEIN"/>
    <property type="match status" value="1"/>
</dbReference>
<dbReference type="NCBIfam" id="NF010748">
    <property type="entry name" value="PRK14150.1"/>
    <property type="match status" value="1"/>
</dbReference>
<evidence type="ECO:0000256" key="2">
    <source>
        <dbReference type="ARBA" id="ARBA00009054"/>
    </source>
</evidence>
<dbReference type="PROSITE" id="PS01071">
    <property type="entry name" value="GRPE"/>
    <property type="match status" value="1"/>
</dbReference>